<feature type="compositionally biased region" description="Low complexity" evidence="1">
    <location>
        <begin position="1"/>
        <end position="14"/>
    </location>
</feature>
<reference evidence="3 4" key="1">
    <citation type="submission" date="2018-08" db="EMBL/GenBank/DDBJ databases">
        <title>Isolation, diversity and antifungal activity of Actinobacteria from wheat.</title>
        <authorList>
            <person name="Han C."/>
        </authorList>
    </citation>
    <scope>NUCLEOTIDE SEQUENCE [LARGE SCALE GENOMIC DNA]</scope>
    <source>
        <strain evidence="3 4">NEAU-YY421</strain>
    </source>
</reference>
<feature type="domain" description="N-acetyltransferase" evidence="2">
    <location>
        <begin position="181"/>
        <end position="329"/>
    </location>
</feature>
<dbReference type="InterPro" id="IPR000182">
    <property type="entry name" value="GNAT_dom"/>
</dbReference>
<evidence type="ECO:0000259" key="2">
    <source>
        <dbReference type="PROSITE" id="PS51186"/>
    </source>
</evidence>
<name>A0A372M7X7_9ACTN</name>
<proteinExistence type="predicted"/>
<evidence type="ECO:0000313" key="3">
    <source>
        <dbReference type="EMBL" id="RFU86397.1"/>
    </source>
</evidence>
<dbReference type="AlphaFoldDB" id="A0A372M7X7"/>
<protein>
    <submittedName>
        <fullName evidence="3">GNAT family N-acetyltransferase</fullName>
    </submittedName>
</protein>
<evidence type="ECO:0000313" key="4">
    <source>
        <dbReference type="Proteomes" id="UP000263094"/>
    </source>
</evidence>
<dbReference type="SUPFAM" id="SSF55729">
    <property type="entry name" value="Acyl-CoA N-acyltransferases (Nat)"/>
    <property type="match status" value="1"/>
</dbReference>
<dbReference type="RefSeq" id="WP_128556060.1">
    <property type="nucleotide sequence ID" value="NZ_QUAK01000068.1"/>
</dbReference>
<dbReference type="Pfam" id="PF08445">
    <property type="entry name" value="FR47"/>
    <property type="match status" value="1"/>
</dbReference>
<organism evidence="3 4">
    <name type="scientific">Streptomyces triticagri</name>
    <dbReference type="NCBI Taxonomy" id="2293568"/>
    <lineage>
        <taxon>Bacteria</taxon>
        <taxon>Bacillati</taxon>
        <taxon>Actinomycetota</taxon>
        <taxon>Actinomycetes</taxon>
        <taxon>Kitasatosporales</taxon>
        <taxon>Streptomycetaceae</taxon>
        <taxon>Streptomyces</taxon>
    </lineage>
</organism>
<sequence>MDSYAEQQPGGAEQQGDERGDKQREARGPGGELPPEGEQWHFTGDPDVFLGRAGEFLTAEPALHTVLLSVLDTLRTAGLDAYGQRAPLFGDRTDAAGDVIGAFVWTPPHPLQLSAVSAAAAAELAGHLEGEELDGVSGVFATAEAFAGAWYEQSGCGSELQFHQRLYRLGVLSPPVPAPPGRARIATRADRGLLMRWYTEFVQGAGHGDSADPGEWVDRRLAYGGLTLWEGEPDASGVPEPLAMAGRTRETAGQVRIAPVYTPRELRGRGYAGAVTAEVSRMARATGADEVLLFTDLANPTSNSLYQRLGYRPVRDFAVIAFTGGGQGT</sequence>
<feature type="compositionally biased region" description="Basic and acidic residues" evidence="1">
    <location>
        <begin position="16"/>
        <end position="27"/>
    </location>
</feature>
<keyword evidence="3" id="KW-0808">Transferase</keyword>
<feature type="region of interest" description="Disordered" evidence="1">
    <location>
        <begin position="1"/>
        <end position="45"/>
    </location>
</feature>
<dbReference type="OrthoDB" id="3174529at2"/>
<accession>A0A372M7X7</accession>
<dbReference type="GO" id="GO:0016747">
    <property type="term" value="F:acyltransferase activity, transferring groups other than amino-acyl groups"/>
    <property type="evidence" value="ECO:0007669"/>
    <property type="project" value="InterPro"/>
</dbReference>
<dbReference type="InterPro" id="IPR016181">
    <property type="entry name" value="Acyl_CoA_acyltransferase"/>
</dbReference>
<keyword evidence="4" id="KW-1185">Reference proteome</keyword>
<dbReference type="Proteomes" id="UP000263094">
    <property type="component" value="Unassembled WGS sequence"/>
</dbReference>
<comment type="caution">
    <text evidence="3">The sequence shown here is derived from an EMBL/GenBank/DDBJ whole genome shotgun (WGS) entry which is preliminary data.</text>
</comment>
<gene>
    <name evidence="3" type="ORF">DY218_12595</name>
</gene>
<dbReference type="InterPro" id="IPR013653">
    <property type="entry name" value="GCN5-like_dom"/>
</dbReference>
<evidence type="ECO:0000256" key="1">
    <source>
        <dbReference type="SAM" id="MobiDB-lite"/>
    </source>
</evidence>
<dbReference type="Gene3D" id="3.40.630.30">
    <property type="match status" value="1"/>
</dbReference>
<dbReference type="EMBL" id="QUAK01000068">
    <property type="protein sequence ID" value="RFU86397.1"/>
    <property type="molecule type" value="Genomic_DNA"/>
</dbReference>
<dbReference type="PROSITE" id="PS51186">
    <property type="entry name" value="GNAT"/>
    <property type="match status" value="1"/>
</dbReference>